<dbReference type="Pfam" id="PF10096">
    <property type="entry name" value="DUF2334"/>
    <property type="match status" value="1"/>
</dbReference>
<accession>A0ABR9ZL06</accession>
<evidence type="ECO:0000313" key="1">
    <source>
        <dbReference type="EMBL" id="MBF4554120.1"/>
    </source>
</evidence>
<dbReference type="Proteomes" id="UP000635902">
    <property type="component" value="Unassembled WGS sequence"/>
</dbReference>
<dbReference type="InterPro" id="IPR018763">
    <property type="entry name" value="DUF2334"/>
</dbReference>
<sequence length="239" mass="26345">MNPAESPQLLLTITGIRRETVVGAEAMRDALRGIGAKAGLVVTAQAPEWKLQADSAALEFIHESVAQKHELLLGGMGLSRVGTSETKGEFHRLGHHEAQLRLTASRRQLSALGLEPEVFAPDKWMASEETMRAARQQGLLAAADAYGIRDLHSGERHNVRVLAFGDGFGAARWWRRNVSASVERMAQRGADVRLSINAGKADRENTKSDLLRIVEELLDRGYQSQHYSKYVSRQRLAVA</sequence>
<gene>
    <name evidence="1" type="ORF">IRY30_08580</name>
</gene>
<reference evidence="1 2" key="1">
    <citation type="submission" date="2020-10" db="EMBL/GenBank/DDBJ databases">
        <title>Novel species in genus Corynebacterium.</title>
        <authorList>
            <person name="Zhang G."/>
        </authorList>
    </citation>
    <scope>NUCLEOTIDE SEQUENCE [LARGE SCALE GENOMIC DNA]</scope>
    <source>
        <strain evidence="1 2">DSM 45110</strain>
    </source>
</reference>
<evidence type="ECO:0000313" key="2">
    <source>
        <dbReference type="Proteomes" id="UP000635902"/>
    </source>
</evidence>
<name>A0ABR9ZL06_9CORY</name>
<keyword evidence="2" id="KW-1185">Reference proteome</keyword>
<dbReference type="EMBL" id="JADKMY010000003">
    <property type="protein sequence ID" value="MBF4554120.1"/>
    <property type="molecule type" value="Genomic_DNA"/>
</dbReference>
<proteinExistence type="predicted"/>
<organism evidence="1 2">
    <name type="scientific">Corynebacterium suicordis DSM 45110</name>
    <dbReference type="NCBI Taxonomy" id="1121369"/>
    <lineage>
        <taxon>Bacteria</taxon>
        <taxon>Bacillati</taxon>
        <taxon>Actinomycetota</taxon>
        <taxon>Actinomycetes</taxon>
        <taxon>Mycobacteriales</taxon>
        <taxon>Corynebacteriaceae</taxon>
        <taxon>Corynebacterium</taxon>
    </lineage>
</organism>
<protein>
    <submittedName>
        <fullName evidence="1">DUF2334 domain-containing protein</fullName>
    </submittedName>
</protein>
<comment type="caution">
    <text evidence="1">The sequence shown here is derived from an EMBL/GenBank/DDBJ whole genome shotgun (WGS) entry which is preliminary data.</text>
</comment>